<dbReference type="RefSeq" id="WP_012963197.1">
    <property type="nucleotide sequence ID" value="NC_013799.1"/>
</dbReference>
<gene>
    <name evidence="1" type="ordered locus">HTH_0553</name>
</gene>
<accession>D3DGR3</accession>
<name>D3DGR3_HYDTT</name>
<reference evidence="1 2" key="1">
    <citation type="journal article" date="2010" name="J. Bacteriol.">
        <title>Complete genome sequence of the thermophilic, obligately chemolithoautotrophic hydrogen-oxidizing bacterium Hydrogenobacter thermophilus TK-6.</title>
        <authorList>
            <person name="Arai H."/>
            <person name="Kanbe H."/>
            <person name="Ishii M."/>
            <person name="Igarashi Y."/>
        </authorList>
    </citation>
    <scope>NUCLEOTIDE SEQUENCE [LARGE SCALE GENOMIC DNA]</scope>
    <source>
        <strain evidence="2">DSM 6534 / IAM 12695 / TK-6 [Tokyo]</strain>
    </source>
</reference>
<dbReference type="Proteomes" id="UP000002574">
    <property type="component" value="Chromosome"/>
</dbReference>
<dbReference type="KEGG" id="hte:Hydth_0551"/>
<sequence length="117" mass="12896">MADPIVRLYDFQPGTIIKSSEVDNELNQLISFLNRIWTNGSWDGVVWKLLAQYVSSDNWTVSDLRTFLAAAHNPDGTIKSDGISDALIYAHNHDSTAHPEVQSALSLLSAGVAFFMS</sequence>
<evidence type="ECO:0000313" key="1">
    <source>
        <dbReference type="EMBL" id="BAI69015.1"/>
    </source>
</evidence>
<organism evidence="1 2">
    <name type="scientific">Hydrogenobacter thermophilus (strain DSM 6534 / IAM 12695 / TK-6)</name>
    <dbReference type="NCBI Taxonomy" id="608538"/>
    <lineage>
        <taxon>Bacteria</taxon>
        <taxon>Pseudomonadati</taxon>
        <taxon>Aquificota</taxon>
        <taxon>Aquificia</taxon>
        <taxon>Aquificales</taxon>
        <taxon>Aquificaceae</taxon>
        <taxon>Hydrogenobacter</taxon>
    </lineage>
</organism>
<protein>
    <submittedName>
        <fullName evidence="1">Uncharacterized protein</fullName>
    </submittedName>
</protein>
<proteinExistence type="predicted"/>
<dbReference type="KEGG" id="hth:HTH_0553"/>
<dbReference type="OrthoDB" id="2667109at2"/>
<dbReference type="AlphaFoldDB" id="D3DGR3"/>
<dbReference type="EMBL" id="AP011112">
    <property type="protein sequence ID" value="BAI69015.1"/>
    <property type="molecule type" value="Genomic_DNA"/>
</dbReference>
<evidence type="ECO:0000313" key="2">
    <source>
        <dbReference type="Proteomes" id="UP000002574"/>
    </source>
</evidence>
<dbReference type="STRING" id="608538.HTH_0553"/>
<keyword evidence="2" id="KW-1185">Reference proteome</keyword>